<evidence type="ECO:0000259" key="10">
    <source>
        <dbReference type="Pfam" id="PF08696"/>
    </source>
</evidence>
<dbReference type="InterPro" id="IPR041677">
    <property type="entry name" value="DNA2/NAM7_AAA_11"/>
</dbReference>
<feature type="non-terminal residue" evidence="12">
    <location>
        <position position="1"/>
    </location>
</feature>
<keyword evidence="7" id="KW-0067">ATP-binding</keyword>
<dbReference type="AlphaFoldDB" id="A0A7J7KYA7"/>
<dbReference type="PANTHER" id="PTHR36531:SF6">
    <property type="entry name" value="DNA REPLICATION ATP-DEPENDENT HELICASE_NUCLEASE DNA2"/>
    <property type="match status" value="1"/>
</dbReference>
<dbReference type="GO" id="GO:0046872">
    <property type="term" value="F:metal ion binding"/>
    <property type="evidence" value="ECO:0007669"/>
    <property type="project" value="UniProtKB-KW"/>
</dbReference>
<dbReference type="InterPro" id="IPR051827">
    <property type="entry name" value="Cas4_exonuclease"/>
</dbReference>
<evidence type="ECO:0000256" key="8">
    <source>
        <dbReference type="ARBA" id="ARBA00023004"/>
    </source>
</evidence>
<keyword evidence="8" id="KW-0408">Iron</keyword>
<feature type="domain" description="DNA replication factor Dna2 N-terminal" evidence="10">
    <location>
        <begin position="165"/>
        <end position="199"/>
    </location>
</feature>
<dbReference type="GO" id="GO:0051536">
    <property type="term" value="F:iron-sulfur cluster binding"/>
    <property type="evidence" value="ECO:0007669"/>
    <property type="project" value="UniProtKB-KW"/>
</dbReference>
<dbReference type="Pfam" id="PF08696">
    <property type="entry name" value="Dna2"/>
    <property type="match status" value="1"/>
</dbReference>
<dbReference type="Gene3D" id="3.40.50.300">
    <property type="entry name" value="P-loop containing nucleotide triphosphate hydrolases"/>
    <property type="match status" value="2"/>
</dbReference>
<evidence type="ECO:0000256" key="1">
    <source>
        <dbReference type="ARBA" id="ARBA00001966"/>
    </source>
</evidence>
<gene>
    <name evidence="12" type="ORF">GIB67_027239</name>
</gene>
<dbReference type="Pfam" id="PF13086">
    <property type="entry name" value="AAA_11"/>
    <property type="match status" value="1"/>
</dbReference>
<dbReference type="OrthoDB" id="306218at2759"/>
<evidence type="ECO:0000256" key="5">
    <source>
        <dbReference type="ARBA" id="ARBA00022801"/>
    </source>
</evidence>
<dbReference type="Proteomes" id="UP000541444">
    <property type="component" value="Unassembled WGS sequence"/>
</dbReference>
<name>A0A7J7KYA7_9MAGN</name>
<comment type="caution">
    <text evidence="12">The sequence shown here is derived from an EMBL/GenBank/DDBJ whole genome shotgun (WGS) entry which is preliminary data.</text>
</comment>
<sequence length="712" mass="79088">NSIATALISALRSNSQDIKLNLLEFDESETQKVNRFKSGLSKKIQDELTMLNIPIVADVVELAKRAEAQFQINPIVAAIITTKTTTIVRSSGGGSGVQRFGCGKTGRMRRDSPNSKKHVALLTEKFWGHVADIVQQMTMPSLASMHLLKSDEESKALIADFGSINEQRKINITEVIDIEEMAWAPRYGLKGMIDVSVRVKVDSSINEASEVIMPLEFKSGKGTTGQALFHGAPCPGCLIHYSNVGEIPEAYRLWSSLLPPYRSDSCMGIRVQRSDLIGLIMRRNELANDILKASITQKLPQMIQNPNICKSCRHLNVCTAYHKAHGGNTDSSGLGDLFDSNVNHLTILHLDFLRQWDRLIDLEAKETQTVKQDFWQSANLSERSNGISSVVLDISNDFSSSKSLKDGRFIYRFVRKDLPVQDSEVDVGETVDATYSKANNLDYILKSGDYVMLSTGSGHLAVSNGVIADISRSHVSVSFSRRLRLPRSSPTSESVDLIREVWRIDKDEFTTSYSIMRFNLVQLFVQSSHSSHLRKAIVDLEAPKFDSGLIVSQDPAISYIRSEKNLNQDQRRAIHKILTAKDYALILGMPGTGKTSTMVHAVKALLMRGASILLTSYTNSAVDNLLIKLKSQGIDFVRIGRYEAVHEEVRDYCFSARDPCGVEDIKVRLDQVKVVAVTCLGITHPLLSKKKFDICIMDEAGQTTLPVSDLLY</sequence>
<evidence type="ECO:0000256" key="6">
    <source>
        <dbReference type="ARBA" id="ARBA00022806"/>
    </source>
</evidence>
<keyword evidence="2" id="KW-0540">Nuclease</keyword>
<keyword evidence="3" id="KW-0479">Metal-binding</keyword>
<organism evidence="12 13">
    <name type="scientific">Kingdonia uniflora</name>
    <dbReference type="NCBI Taxonomy" id="39325"/>
    <lineage>
        <taxon>Eukaryota</taxon>
        <taxon>Viridiplantae</taxon>
        <taxon>Streptophyta</taxon>
        <taxon>Embryophyta</taxon>
        <taxon>Tracheophyta</taxon>
        <taxon>Spermatophyta</taxon>
        <taxon>Magnoliopsida</taxon>
        <taxon>Ranunculales</taxon>
        <taxon>Circaeasteraceae</taxon>
        <taxon>Kingdonia</taxon>
    </lineage>
</organism>
<keyword evidence="6" id="KW-0347">Helicase</keyword>
<comment type="cofactor">
    <cofactor evidence="1">
        <name>[4Fe-4S] cluster</name>
        <dbReference type="ChEBI" id="CHEBI:49883"/>
    </cofactor>
</comment>
<dbReference type="GO" id="GO:0004518">
    <property type="term" value="F:nuclease activity"/>
    <property type="evidence" value="ECO:0007669"/>
    <property type="project" value="UniProtKB-KW"/>
</dbReference>
<keyword evidence="13" id="KW-1185">Reference proteome</keyword>
<keyword evidence="4" id="KW-0547">Nucleotide-binding</keyword>
<dbReference type="Gene3D" id="2.40.30.270">
    <property type="match status" value="1"/>
</dbReference>
<evidence type="ECO:0000259" key="11">
    <source>
        <dbReference type="Pfam" id="PF13086"/>
    </source>
</evidence>
<feature type="domain" description="DNA2/NAM7 helicase helicase" evidence="11">
    <location>
        <begin position="565"/>
        <end position="654"/>
    </location>
</feature>
<dbReference type="InterPro" id="IPR014808">
    <property type="entry name" value="DNA_replication_fac_Dna2_N"/>
</dbReference>
<dbReference type="GO" id="GO:0016787">
    <property type="term" value="F:hydrolase activity"/>
    <property type="evidence" value="ECO:0007669"/>
    <property type="project" value="UniProtKB-KW"/>
</dbReference>
<dbReference type="GO" id="GO:0004386">
    <property type="term" value="F:helicase activity"/>
    <property type="evidence" value="ECO:0007669"/>
    <property type="project" value="UniProtKB-KW"/>
</dbReference>
<accession>A0A7J7KYA7</accession>
<evidence type="ECO:0008006" key="14">
    <source>
        <dbReference type="Google" id="ProtNLM"/>
    </source>
</evidence>
<dbReference type="InterPro" id="IPR027417">
    <property type="entry name" value="P-loop_NTPase"/>
</dbReference>
<evidence type="ECO:0000256" key="4">
    <source>
        <dbReference type="ARBA" id="ARBA00022741"/>
    </source>
</evidence>
<protein>
    <recommendedName>
        <fullName evidence="14">DNA replication ATP-dependent helicase/nuclease</fullName>
    </recommendedName>
</protein>
<evidence type="ECO:0000313" key="12">
    <source>
        <dbReference type="EMBL" id="KAF6135365.1"/>
    </source>
</evidence>
<dbReference type="EMBL" id="JACGCM010002788">
    <property type="protein sequence ID" value="KAF6135365.1"/>
    <property type="molecule type" value="Genomic_DNA"/>
</dbReference>
<proteinExistence type="predicted"/>
<reference evidence="12 13" key="1">
    <citation type="journal article" date="2020" name="IScience">
        <title>Genome Sequencing of the Endangered Kingdonia uniflora (Circaeasteraceae, Ranunculales) Reveals Potential Mechanisms of Evolutionary Specialization.</title>
        <authorList>
            <person name="Sun Y."/>
            <person name="Deng T."/>
            <person name="Zhang A."/>
            <person name="Moore M.J."/>
            <person name="Landis J.B."/>
            <person name="Lin N."/>
            <person name="Zhang H."/>
            <person name="Zhang X."/>
            <person name="Huang J."/>
            <person name="Zhang X."/>
            <person name="Sun H."/>
            <person name="Wang H."/>
        </authorList>
    </citation>
    <scope>NUCLEOTIDE SEQUENCE [LARGE SCALE GENOMIC DNA]</scope>
    <source>
        <strain evidence="12">TB1705</strain>
        <tissue evidence="12">Leaf</tissue>
    </source>
</reference>
<evidence type="ECO:0000256" key="2">
    <source>
        <dbReference type="ARBA" id="ARBA00022722"/>
    </source>
</evidence>
<keyword evidence="9" id="KW-0411">Iron-sulfur</keyword>
<evidence type="ECO:0000256" key="3">
    <source>
        <dbReference type="ARBA" id="ARBA00022723"/>
    </source>
</evidence>
<keyword evidence="5" id="KW-0378">Hydrolase</keyword>
<evidence type="ECO:0000313" key="13">
    <source>
        <dbReference type="Proteomes" id="UP000541444"/>
    </source>
</evidence>
<evidence type="ECO:0000256" key="9">
    <source>
        <dbReference type="ARBA" id="ARBA00023014"/>
    </source>
</evidence>
<dbReference type="PANTHER" id="PTHR36531">
    <property type="entry name" value="CRISPR-ASSOCIATED EXONUCLEASE CAS4"/>
    <property type="match status" value="1"/>
</dbReference>
<dbReference type="SUPFAM" id="SSF52540">
    <property type="entry name" value="P-loop containing nucleoside triphosphate hydrolases"/>
    <property type="match status" value="1"/>
</dbReference>
<evidence type="ECO:0000256" key="7">
    <source>
        <dbReference type="ARBA" id="ARBA00022840"/>
    </source>
</evidence>
<dbReference type="GO" id="GO:0005524">
    <property type="term" value="F:ATP binding"/>
    <property type="evidence" value="ECO:0007669"/>
    <property type="project" value="UniProtKB-KW"/>
</dbReference>